<proteinExistence type="predicted"/>
<protein>
    <submittedName>
        <fullName evidence="3">Uncharacterized protein</fullName>
    </submittedName>
</protein>
<feature type="region of interest" description="Disordered" evidence="1">
    <location>
        <begin position="114"/>
        <end position="134"/>
    </location>
</feature>
<evidence type="ECO:0000313" key="3">
    <source>
        <dbReference type="EMBL" id="CEL64408.1"/>
    </source>
</evidence>
<feature type="region of interest" description="Disordered" evidence="1">
    <location>
        <begin position="146"/>
        <end position="174"/>
    </location>
</feature>
<reference evidence="3" key="1">
    <citation type="journal article" date="2015" name="PLoS ONE">
        <title>Comprehensive Evaluation of Toxoplasma gondii VEG and Neospora caninum LIV Genomes with Tachyzoite Stage Transcriptome and Proteome Defines Novel Transcript Features.</title>
        <authorList>
            <person name="Ramaprasad A."/>
            <person name="Mourier T."/>
            <person name="Naeem R."/>
            <person name="Malas T.B."/>
            <person name="Moussa E."/>
            <person name="Panigrahi A."/>
            <person name="Vermont S.J."/>
            <person name="Otto T.D."/>
            <person name="Wastling J."/>
            <person name="Pain A."/>
        </authorList>
    </citation>
    <scope>NUCLEOTIDE SEQUENCE</scope>
    <source>
        <strain evidence="3">Liverpool</strain>
    </source>
</reference>
<feature type="chain" id="PRO_5002523043" evidence="2">
    <location>
        <begin position="24"/>
        <end position="365"/>
    </location>
</feature>
<feature type="signal peptide" evidence="2">
    <location>
        <begin position="1"/>
        <end position="23"/>
    </location>
</feature>
<dbReference type="EMBL" id="LN714475">
    <property type="protein sequence ID" value="CEL64408.1"/>
    <property type="molecule type" value="Genomic_DNA"/>
</dbReference>
<evidence type="ECO:0000256" key="1">
    <source>
        <dbReference type="SAM" id="MobiDB-lite"/>
    </source>
</evidence>
<organism evidence="3">
    <name type="scientific">Neospora caninum (strain Liverpool)</name>
    <dbReference type="NCBI Taxonomy" id="572307"/>
    <lineage>
        <taxon>Eukaryota</taxon>
        <taxon>Sar</taxon>
        <taxon>Alveolata</taxon>
        <taxon>Apicomplexa</taxon>
        <taxon>Conoidasida</taxon>
        <taxon>Coccidia</taxon>
        <taxon>Eucoccidiorida</taxon>
        <taxon>Eimeriorina</taxon>
        <taxon>Sarcocystidae</taxon>
        <taxon>Neospora</taxon>
    </lineage>
</organism>
<sequence>MQGIGFAFFFGTVMICACTFVEGGSPGGLAADLHSPSDPPEPFMCQGYKNIRKGNTSSDDSGGGFFKEQFSRFFYEQLAAHLQRAMDRVTEATSFPNLHAVAAEILQNVLNHTVGSNTPSKGHAGMGKAENTLATDSNSSIGAHLHSRTAAGSPKPAVGSGKSERLSTEPAAVGTETSRQLLSVCRALFASPGEGGAPSFRGSSGQKLDKLCELLKHSCTWLAESASQPQVRTTEADTGETTALNILGKGLADEKRVKSFESLQPSAVPRELQATYANVLLRPAPSVGRLSGWTAAYDMRGPQPGAVTNFGEWYPITYPYGGSSYLPSYPVPVTAGSPYLPQSGIGFRRLSTRNTNASFGSEKRQ</sequence>
<evidence type="ECO:0000256" key="2">
    <source>
        <dbReference type="SAM" id="SignalP"/>
    </source>
</evidence>
<name>A0A0F7U3R5_NEOCL</name>
<dbReference type="AlphaFoldDB" id="A0A0F7U3R5"/>
<keyword evidence="2" id="KW-0732">Signal</keyword>
<gene>
    <name evidence="3" type="ORF">BN1204_003055</name>
</gene>
<accession>A0A0F7U3R5</accession>